<dbReference type="PROSITE" id="PS00923">
    <property type="entry name" value="ASP_GLU_RACEMASE_1"/>
    <property type="match status" value="1"/>
</dbReference>
<organism evidence="3 4">
    <name type="scientific">Desulfovibrio litoralis DSM 11393</name>
    <dbReference type="NCBI Taxonomy" id="1121455"/>
    <lineage>
        <taxon>Bacteria</taxon>
        <taxon>Pseudomonadati</taxon>
        <taxon>Thermodesulfobacteriota</taxon>
        <taxon>Desulfovibrionia</taxon>
        <taxon>Desulfovibrionales</taxon>
        <taxon>Desulfovibrionaceae</taxon>
        <taxon>Desulfovibrio</taxon>
    </lineage>
</organism>
<reference evidence="3 4" key="1">
    <citation type="submission" date="2016-12" db="EMBL/GenBank/DDBJ databases">
        <authorList>
            <person name="Song W.-J."/>
            <person name="Kurnit D.M."/>
        </authorList>
    </citation>
    <scope>NUCLEOTIDE SEQUENCE [LARGE SCALE GENOMIC DNA]</scope>
    <source>
        <strain evidence="3 4">DSM 11393</strain>
    </source>
</reference>
<keyword evidence="2" id="KW-0413">Isomerase</keyword>
<dbReference type="AlphaFoldDB" id="A0A1M7SMX7"/>
<evidence type="ECO:0000256" key="1">
    <source>
        <dbReference type="ARBA" id="ARBA00007847"/>
    </source>
</evidence>
<dbReference type="Gene3D" id="3.40.50.1860">
    <property type="match status" value="2"/>
</dbReference>
<dbReference type="Proteomes" id="UP000186469">
    <property type="component" value="Unassembled WGS sequence"/>
</dbReference>
<dbReference type="InterPro" id="IPR001920">
    <property type="entry name" value="Asp/Glu_race"/>
</dbReference>
<dbReference type="EMBL" id="FRDI01000004">
    <property type="protein sequence ID" value="SHN59840.1"/>
    <property type="molecule type" value="Genomic_DNA"/>
</dbReference>
<dbReference type="InterPro" id="IPR004380">
    <property type="entry name" value="Asp_race"/>
</dbReference>
<gene>
    <name evidence="3" type="ORF">SAMN02745728_01058</name>
</gene>
<evidence type="ECO:0000313" key="4">
    <source>
        <dbReference type="Proteomes" id="UP000186469"/>
    </source>
</evidence>
<accession>A0A1M7SMX7</accession>
<dbReference type="RefSeq" id="WP_072696749.1">
    <property type="nucleotide sequence ID" value="NZ_FRDI01000004.1"/>
</dbReference>
<dbReference type="InterPro" id="IPR015942">
    <property type="entry name" value="Asp/Glu/hydantoin_racemase"/>
</dbReference>
<dbReference type="PANTHER" id="PTHR21198:SF7">
    <property type="entry name" value="ASPARTATE-GLUTAMATE RACEMASE FAMILY"/>
    <property type="match status" value="1"/>
</dbReference>
<dbReference type="OrthoDB" id="9803739at2"/>
<dbReference type="InterPro" id="IPR018187">
    <property type="entry name" value="Asp/Glu_racemase_AS_1"/>
</dbReference>
<dbReference type="STRING" id="1121455.SAMN02745728_01058"/>
<proteinExistence type="inferred from homology"/>
<comment type="similarity">
    <text evidence="1">Belongs to the aspartate/glutamate racemases family.</text>
</comment>
<evidence type="ECO:0000313" key="3">
    <source>
        <dbReference type="EMBL" id="SHN59840.1"/>
    </source>
</evidence>
<evidence type="ECO:0000256" key="2">
    <source>
        <dbReference type="ARBA" id="ARBA00023235"/>
    </source>
</evidence>
<sequence>MNKPEKIVGILGGMGPEATVDFMQRLIKLVPAKDDSDHIRCVVDNNPKVPSRMKALIDGDGENPGPCMADMAQRLEKWGASFLVIPCNTAHYYYDYVKNSVNIPVLNILDLTTNYVVKHFPEVTNIGILASNAVQKTKMYEKCFEPYHKNIIFPDKIFQNRLLSLIKDIKKGLCGEEQQQELQVIVDHLITKDANLCIIACTELSVIASTFKSPFVDASQILAMRVIEIIKEEKNN</sequence>
<protein>
    <submittedName>
        <fullName evidence="3">Aspartate racemase</fullName>
    </submittedName>
</protein>
<dbReference type="GO" id="GO:0047661">
    <property type="term" value="F:amino-acid racemase activity"/>
    <property type="evidence" value="ECO:0007669"/>
    <property type="project" value="InterPro"/>
</dbReference>
<keyword evidence="4" id="KW-1185">Reference proteome</keyword>
<dbReference type="NCBIfam" id="TIGR00035">
    <property type="entry name" value="asp_race"/>
    <property type="match status" value="1"/>
</dbReference>
<name>A0A1M7SMX7_9BACT</name>
<dbReference type="Pfam" id="PF01177">
    <property type="entry name" value="Asp_Glu_race"/>
    <property type="match status" value="1"/>
</dbReference>
<dbReference type="SUPFAM" id="SSF53681">
    <property type="entry name" value="Aspartate/glutamate racemase"/>
    <property type="match status" value="2"/>
</dbReference>
<dbReference type="PANTHER" id="PTHR21198">
    <property type="entry name" value="GLUTAMATE RACEMASE"/>
    <property type="match status" value="1"/>
</dbReference>